<proteinExistence type="predicted"/>
<evidence type="ECO:0000313" key="1">
    <source>
        <dbReference type="EMBL" id="CAL8116732.1"/>
    </source>
</evidence>
<sequence length="113" mass="12621">MPRAPWPNSQTLAFLPESNSKVVAAHFPDVRSVHNMRETASREPASCSRSGFSYTCVGAHGRERDVIPKPKPIYILSFLPFIQDKNVQVQLCKWPSSPKPLGGLDILIVKLKH</sequence>
<name>A0ABP1R143_9HEXA</name>
<accession>A0ABP1R143</accession>
<organism evidence="1 2">
    <name type="scientific">Orchesella dallaii</name>
    <dbReference type="NCBI Taxonomy" id="48710"/>
    <lineage>
        <taxon>Eukaryota</taxon>
        <taxon>Metazoa</taxon>
        <taxon>Ecdysozoa</taxon>
        <taxon>Arthropoda</taxon>
        <taxon>Hexapoda</taxon>
        <taxon>Collembola</taxon>
        <taxon>Entomobryomorpha</taxon>
        <taxon>Entomobryoidea</taxon>
        <taxon>Orchesellidae</taxon>
        <taxon>Orchesellinae</taxon>
        <taxon>Orchesella</taxon>
    </lineage>
</organism>
<protein>
    <submittedName>
        <fullName evidence="1">Uncharacterized protein</fullName>
    </submittedName>
</protein>
<dbReference type="EMBL" id="CAXLJM020000053">
    <property type="protein sequence ID" value="CAL8116732.1"/>
    <property type="molecule type" value="Genomic_DNA"/>
</dbReference>
<keyword evidence="2" id="KW-1185">Reference proteome</keyword>
<gene>
    <name evidence="1" type="ORF">ODALV1_LOCUS17390</name>
</gene>
<comment type="caution">
    <text evidence="1">The sequence shown here is derived from an EMBL/GenBank/DDBJ whole genome shotgun (WGS) entry which is preliminary data.</text>
</comment>
<reference evidence="1 2" key="1">
    <citation type="submission" date="2024-08" db="EMBL/GenBank/DDBJ databases">
        <authorList>
            <person name="Cucini C."/>
            <person name="Frati F."/>
        </authorList>
    </citation>
    <scope>NUCLEOTIDE SEQUENCE [LARGE SCALE GENOMIC DNA]</scope>
</reference>
<evidence type="ECO:0000313" key="2">
    <source>
        <dbReference type="Proteomes" id="UP001642540"/>
    </source>
</evidence>
<dbReference type="Proteomes" id="UP001642540">
    <property type="component" value="Unassembled WGS sequence"/>
</dbReference>